<accession>A0A913XUS7</accession>
<dbReference type="GO" id="GO:0016020">
    <property type="term" value="C:membrane"/>
    <property type="evidence" value="ECO:0007669"/>
    <property type="project" value="UniProtKB-SubCell"/>
</dbReference>
<keyword evidence="4" id="KW-0297">G-protein coupled receptor</keyword>
<keyword evidence="5 9" id="KW-0472">Membrane</keyword>
<name>A0A913XUS7_EXADI</name>
<evidence type="ECO:0000313" key="12">
    <source>
        <dbReference type="Proteomes" id="UP000887567"/>
    </source>
</evidence>
<evidence type="ECO:0000259" key="10">
    <source>
        <dbReference type="PROSITE" id="PS50262"/>
    </source>
</evidence>
<evidence type="ECO:0000256" key="2">
    <source>
        <dbReference type="ARBA" id="ARBA00022692"/>
    </source>
</evidence>
<feature type="transmembrane region" description="Helical" evidence="9">
    <location>
        <begin position="91"/>
        <end position="110"/>
    </location>
</feature>
<evidence type="ECO:0000256" key="8">
    <source>
        <dbReference type="SAM" id="MobiDB-lite"/>
    </source>
</evidence>
<dbReference type="InterPro" id="IPR017452">
    <property type="entry name" value="GPCR_Rhodpsn_7TM"/>
</dbReference>
<organism evidence="11 12">
    <name type="scientific">Exaiptasia diaphana</name>
    <name type="common">Tropical sea anemone</name>
    <name type="synonym">Aiptasia pulchella</name>
    <dbReference type="NCBI Taxonomy" id="2652724"/>
    <lineage>
        <taxon>Eukaryota</taxon>
        <taxon>Metazoa</taxon>
        <taxon>Cnidaria</taxon>
        <taxon>Anthozoa</taxon>
        <taxon>Hexacorallia</taxon>
        <taxon>Actiniaria</taxon>
        <taxon>Aiptasiidae</taxon>
        <taxon>Exaiptasia</taxon>
    </lineage>
</organism>
<evidence type="ECO:0000256" key="5">
    <source>
        <dbReference type="ARBA" id="ARBA00023136"/>
    </source>
</evidence>
<dbReference type="OMA" id="NTNIAME"/>
<feature type="transmembrane region" description="Helical" evidence="9">
    <location>
        <begin position="166"/>
        <end position="187"/>
    </location>
</feature>
<dbReference type="RefSeq" id="XP_020910147.2">
    <property type="nucleotide sequence ID" value="XM_021054488.2"/>
</dbReference>
<dbReference type="CDD" id="cd00637">
    <property type="entry name" value="7tm_classA_rhodopsin-like"/>
    <property type="match status" value="1"/>
</dbReference>
<feature type="domain" description="G-protein coupled receptors family 1 profile" evidence="10">
    <location>
        <begin position="99"/>
        <end position="371"/>
    </location>
</feature>
<dbReference type="Proteomes" id="UP000887567">
    <property type="component" value="Unplaced"/>
</dbReference>
<dbReference type="Pfam" id="PF00001">
    <property type="entry name" value="7tm_1"/>
    <property type="match status" value="1"/>
</dbReference>
<reference evidence="11" key="1">
    <citation type="submission" date="2022-11" db="UniProtKB">
        <authorList>
            <consortium name="EnsemblMetazoa"/>
        </authorList>
    </citation>
    <scope>IDENTIFICATION</scope>
</reference>
<feature type="transmembrane region" description="Helical" evidence="9">
    <location>
        <begin position="122"/>
        <end position="146"/>
    </location>
</feature>
<dbReference type="OrthoDB" id="9606139at2759"/>
<sequence length="424" mass="48608">MAAAAAEALNVLEEDLEDFLQGIFEKDTDEEDKEESETTEEDVEDSEKINYTKMNESNTSLANVSNISTVNTYCKYDEPETHVEKIAKRTAYVLVVVLGISFNIFVIVLAAKFTVRKNLHHLIINMAVSDALYLFMDLLYLVPWLSDNKWSIYPSGTLGVIICKTTIFLLYISYRVSLVTLLVISIQRFRATAKTLKRSRPYTLKQRMAIIAVTWLMSMTAPIVYVYQQSPHGQICRVWYSDLLNNRVTSFVVLSEQAIMVILCCVIFILAILTIRRLTKPQGIQNHLSEEQRNVRARRTQSAVRMVLASVLLYACCWCPFLALSVVRFTDAVFPSADIINFSACIDWPSLYFIIYYFLPVVNSCFSPCIYLIFLSDFRDAVKKILCRQQTINQALNNPIELQPMNPVCNRRRGRRTSDEDHDI</sequence>
<keyword evidence="6" id="KW-0675">Receptor</keyword>
<evidence type="ECO:0000256" key="7">
    <source>
        <dbReference type="ARBA" id="ARBA00023224"/>
    </source>
</evidence>
<keyword evidence="3 9" id="KW-1133">Transmembrane helix</keyword>
<dbReference type="KEGG" id="epa:110248003"/>
<dbReference type="GeneID" id="110248003"/>
<protein>
    <recommendedName>
        <fullName evidence="10">G-protein coupled receptors family 1 profile domain-containing protein</fullName>
    </recommendedName>
</protein>
<evidence type="ECO:0000256" key="4">
    <source>
        <dbReference type="ARBA" id="ARBA00023040"/>
    </source>
</evidence>
<proteinExistence type="predicted"/>
<evidence type="ECO:0000256" key="3">
    <source>
        <dbReference type="ARBA" id="ARBA00022989"/>
    </source>
</evidence>
<dbReference type="PANTHER" id="PTHR24243:SF208">
    <property type="entry name" value="PYROKININ-1 RECEPTOR"/>
    <property type="match status" value="1"/>
</dbReference>
<feature type="transmembrane region" description="Helical" evidence="9">
    <location>
        <begin position="350"/>
        <end position="374"/>
    </location>
</feature>
<evidence type="ECO:0000256" key="1">
    <source>
        <dbReference type="ARBA" id="ARBA00004141"/>
    </source>
</evidence>
<dbReference type="SUPFAM" id="SSF81321">
    <property type="entry name" value="Family A G protein-coupled receptor-like"/>
    <property type="match status" value="1"/>
</dbReference>
<evidence type="ECO:0000313" key="11">
    <source>
        <dbReference type="EnsemblMetazoa" id="XP_020910147.2"/>
    </source>
</evidence>
<feature type="transmembrane region" description="Helical" evidence="9">
    <location>
        <begin position="248"/>
        <end position="273"/>
    </location>
</feature>
<feature type="region of interest" description="Disordered" evidence="8">
    <location>
        <begin position="23"/>
        <end position="47"/>
    </location>
</feature>
<dbReference type="AlphaFoldDB" id="A0A913XUS7"/>
<dbReference type="PROSITE" id="PS50262">
    <property type="entry name" value="G_PROTEIN_RECEP_F1_2"/>
    <property type="match status" value="1"/>
</dbReference>
<dbReference type="GO" id="GO:0004930">
    <property type="term" value="F:G protein-coupled receptor activity"/>
    <property type="evidence" value="ECO:0007669"/>
    <property type="project" value="UniProtKB-KW"/>
</dbReference>
<dbReference type="PRINTS" id="PR00237">
    <property type="entry name" value="GPCRRHODOPSN"/>
</dbReference>
<evidence type="ECO:0000256" key="9">
    <source>
        <dbReference type="SAM" id="Phobius"/>
    </source>
</evidence>
<feature type="transmembrane region" description="Helical" evidence="9">
    <location>
        <begin position="306"/>
        <end position="330"/>
    </location>
</feature>
<keyword evidence="12" id="KW-1185">Reference proteome</keyword>
<evidence type="ECO:0000256" key="6">
    <source>
        <dbReference type="ARBA" id="ARBA00023170"/>
    </source>
</evidence>
<keyword evidence="2 9" id="KW-0812">Transmembrane</keyword>
<keyword evidence="7" id="KW-0807">Transducer</keyword>
<dbReference type="Gene3D" id="1.20.1070.10">
    <property type="entry name" value="Rhodopsin 7-helix transmembrane proteins"/>
    <property type="match status" value="1"/>
</dbReference>
<dbReference type="EnsemblMetazoa" id="XM_021054488.2">
    <property type="protein sequence ID" value="XP_020910147.2"/>
    <property type="gene ID" value="LOC110248003"/>
</dbReference>
<dbReference type="PANTHER" id="PTHR24243">
    <property type="entry name" value="G-PROTEIN COUPLED RECEPTOR"/>
    <property type="match status" value="1"/>
</dbReference>
<feature type="transmembrane region" description="Helical" evidence="9">
    <location>
        <begin position="208"/>
        <end position="228"/>
    </location>
</feature>
<feature type="compositionally biased region" description="Acidic residues" evidence="8">
    <location>
        <begin position="27"/>
        <end position="45"/>
    </location>
</feature>
<dbReference type="InterPro" id="IPR000276">
    <property type="entry name" value="GPCR_Rhodpsn"/>
</dbReference>
<comment type="subcellular location">
    <subcellularLocation>
        <location evidence="1">Membrane</location>
        <topology evidence="1">Multi-pass membrane protein</topology>
    </subcellularLocation>
</comment>